<keyword evidence="10 11" id="KW-0694">RNA-binding</keyword>
<keyword evidence="3 11" id="KW-0698">rRNA processing</keyword>
<organism evidence="14 15">
    <name type="scientific">Alicyclobacillus dauci</name>
    <dbReference type="NCBI Taxonomy" id="1475485"/>
    <lineage>
        <taxon>Bacteria</taxon>
        <taxon>Bacillati</taxon>
        <taxon>Bacillota</taxon>
        <taxon>Bacilli</taxon>
        <taxon>Bacillales</taxon>
        <taxon>Alicyclobacillaceae</taxon>
        <taxon>Alicyclobacillus</taxon>
    </lineage>
</organism>
<evidence type="ECO:0000256" key="9">
    <source>
        <dbReference type="ARBA" id="ARBA00022842"/>
    </source>
</evidence>
<name>A0ABY6Z542_9BACL</name>
<dbReference type="HAMAP" id="MF_01469">
    <property type="entry name" value="RNase_M5"/>
    <property type="match status" value="1"/>
</dbReference>
<evidence type="ECO:0000313" key="14">
    <source>
        <dbReference type="EMBL" id="WAH37316.1"/>
    </source>
</evidence>
<keyword evidence="15" id="KW-1185">Reference proteome</keyword>
<comment type="function">
    <text evidence="11">Required for correct processing of both the 5' and 3' ends of 5S rRNA precursor. Cleaves both sides of a double-stranded region yielding mature 5S rRNA in one step.</text>
</comment>
<dbReference type="PROSITE" id="PS50880">
    <property type="entry name" value="TOPRIM"/>
    <property type="match status" value="1"/>
</dbReference>
<dbReference type="PANTHER" id="PTHR39156:SF1">
    <property type="entry name" value="RIBONUCLEASE M5"/>
    <property type="match status" value="1"/>
</dbReference>
<dbReference type="Proteomes" id="UP001164803">
    <property type="component" value="Chromosome"/>
</dbReference>
<evidence type="ECO:0000256" key="12">
    <source>
        <dbReference type="NCBIfam" id="TIGR00334"/>
    </source>
</evidence>
<keyword evidence="6 11" id="KW-0699">rRNA-binding</keyword>
<accession>A0ABY6Z542</accession>
<evidence type="ECO:0000256" key="1">
    <source>
        <dbReference type="ARBA" id="ARBA00022490"/>
    </source>
</evidence>
<evidence type="ECO:0000313" key="15">
    <source>
        <dbReference type="Proteomes" id="UP001164803"/>
    </source>
</evidence>
<dbReference type="SUPFAM" id="SSF110455">
    <property type="entry name" value="Toprim domain"/>
    <property type="match status" value="1"/>
</dbReference>
<evidence type="ECO:0000256" key="8">
    <source>
        <dbReference type="ARBA" id="ARBA00022801"/>
    </source>
</evidence>
<dbReference type="PANTHER" id="PTHR39156">
    <property type="entry name" value="RIBONUCLEASE M5"/>
    <property type="match status" value="1"/>
</dbReference>
<keyword evidence="1 11" id="KW-0963">Cytoplasm</keyword>
<keyword evidence="9" id="KW-0460">Magnesium</keyword>
<evidence type="ECO:0000256" key="4">
    <source>
        <dbReference type="ARBA" id="ARBA00022722"/>
    </source>
</evidence>
<dbReference type="SMART" id="SM00493">
    <property type="entry name" value="TOPRIM"/>
    <property type="match status" value="1"/>
</dbReference>
<dbReference type="InterPro" id="IPR006171">
    <property type="entry name" value="TOPRIM_dom"/>
</dbReference>
<comment type="subcellular location">
    <subcellularLocation>
        <location evidence="11">Cytoplasm</location>
    </subcellularLocation>
</comment>
<evidence type="ECO:0000259" key="13">
    <source>
        <dbReference type="PROSITE" id="PS50880"/>
    </source>
</evidence>
<comment type="similarity">
    <text evidence="11">Belongs to the ribonuclease M5 family.</text>
</comment>
<dbReference type="NCBIfam" id="TIGR00334">
    <property type="entry name" value="5S_RNA_mat_M5"/>
    <property type="match status" value="1"/>
</dbReference>
<dbReference type="Gene3D" id="3.40.1360.10">
    <property type="match status" value="1"/>
</dbReference>
<keyword evidence="2 11" id="KW-0690">Ribosome biogenesis</keyword>
<evidence type="ECO:0000256" key="7">
    <source>
        <dbReference type="ARBA" id="ARBA00022759"/>
    </source>
</evidence>
<evidence type="ECO:0000256" key="5">
    <source>
        <dbReference type="ARBA" id="ARBA00022723"/>
    </source>
</evidence>
<sequence length="186" mass="20552">MSERERLSVSEVIVVEGIHDKQIVESIVDADVMVLGGDRIGRRTLDALRRAVEHRGVIVLTDPDGAGERIRRRVDQAVPGCKHAHLPRAQAISQQGLGVEHARPEDVLACILRARPMTSRERRENVFTQSDMLSAGLVGTPDAADRRTRLGAELGIGYGNAKAFLHKLNTLGVTREEWEAALERLR</sequence>
<comment type="catalytic activity">
    <reaction evidence="11">
        <text>Endonucleolytic cleavage of RNA, removing 21 and 42 nucleotides, respectively, from the 5'- and 3'-termini of a 5S-rRNA precursor.</text>
        <dbReference type="EC" id="3.1.26.8"/>
    </reaction>
</comment>
<evidence type="ECO:0000256" key="3">
    <source>
        <dbReference type="ARBA" id="ARBA00022552"/>
    </source>
</evidence>
<dbReference type="Pfam" id="PF13331">
    <property type="entry name" value="DUF4093"/>
    <property type="match status" value="1"/>
</dbReference>
<dbReference type="Pfam" id="PF01751">
    <property type="entry name" value="Toprim"/>
    <property type="match status" value="1"/>
</dbReference>
<evidence type="ECO:0000256" key="6">
    <source>
        <dbReference type="ARBA" id="ARBA00022730"/>
    </source>
</evidence>
<evidence type="ECO:0000256" key="2">
    <source>
        <dbReference type="ARBA" id="ARBA00022517"/>
    </source>
</evidence>
<keyword evidence="8 11" id="KW-0378">Hydrolase</keyword>
<keyword evidence="5" id="KW-0479">Metal-binding</keyword>
<reference evidence="14" key="1">
    <citation type="submission" date="2022-08" db="EMBL/GenBank/DDBJ databases">
        <title>Alicyclobacillus dauci DSM2870, complete genome.</title>
        <authorList>
            <person name="Wang Q."/>
            <person name="Cai R."/>
            <person name="Wang Z."/>
        </authorList>
    </citation>
    <scope>NUCLEOTIDE SEQUENCE</scope>
    <source>
        <strain evidence="14">DSM 28700</strain>
    </source>
</reference>
<dbReference type="RefSeq" id="WP_268044792.1">
    <property type="nucleotide sequence ID" value="NZ_CP104064.1"/>
</dbReference>
<dbReference type="GO" id="GO:0043822">
    <property type="term" value="F:ribonuclease M5 activity"/>
    <property type="evidence" value="ECO:0007669"/>
    <property type="project" value="UniProtKB-EC"/>
</dbReference>
<protein>
    <recommendedName>
        <fullName evidence="11 12">Ribonuclease M5</fullName>
        <ecNumber evidence="11 12">3.1.26.8</ecNumber>
    </recommendedName>
    <alternativeName>
        <fullName evidence="11">RNase M5</fullName>
    </alternativeName>
    <alternativeName>
        <fullName evidence="11">Ribosomal RNA terminal maturase M5</fullName>
    </alternativeName>
</protein>
<dbReference type="EMBL" id="CP104064">
    <property type="protein sequence ID" value="WAH37316.1"/>
    <property type="molecule type" value="Genomic_DNA"/>
</dbReference>
<keyword evidence="4 11" id="KW-0540">Nuclease</keyword>
<dbReference type="InterPro" id="IPR004466">
    <property type="entry name" value="RNase_M5"/>
</dbReference>
<feature type="domain" description="Toprim" evidence="13">
    <location>
        <begin position="10"/>
        <end position="93"/>
    </location>
</feature>
<dbReference type="InterPro" id="IPR025156">
    <property type="entry name" value="RNase_M5_C"/>
</dbReference>
<evidence type="ECO:0000256" key="10">
    <source>
        <dbReference type="ARBA" id="ARBA00022884"/>
    </source>
</evidence>
<dbReference type="EC" id="3.1.26.8" evidence="11 12"/>
<proteinExistence type="inferred from homology"/>
<gene>
    <name evidence="11 14" type="primary">rnmV</name>
    <name evidence="14" type="ORF">NZD86_01865</name>
</gene>
<evidence type="ECO:0000256" key="11">
    <source>
        <dbReference type="HAMAP-Rule" id="MF_01469"/>
    </source>
</evidence>
<keyword evidence="7 11" id="KW-0255">Endonuclease</keyword>